<proteinExistence type="predicted"/>
<gene>
    <name evidence="3" type="ORF">AX774_g3051</name>
</gene>
<feature type="domain" description="Retrotransposon gag" evidence="2">
    <location>
        <begin position="88"/>
        <end position="175"/>
    </location>
</feature>
<feature type="region of interest" description="Disordered" evidence="1">
    <location>
        <begin position="1"/>
        <end position="35"/>
    </location>
</feature>
<dbReference type="OrthoDB" id="5581639at2759"/>
<feature type="compositionally biased region" description="Polar residues" evidence="1">
    <location>
        <begin position="231"/>
        <end position="240"/>
    </location>
</feature>
<reference evidence="4" key="1">
    <citation type="submission" date="2017-01" db="EMBL/GenBank/DDBJ databases">
        <authorList>
            <person name="Wang Y."/>
            <person name="White M."/>
            <person name="Kvist S."/>
            <person name="Moncalvo J.-M."/>
        </authorList>
    </citation>
    <scope>NUCLEOTIDE SEQUENCE [LARGE SCALE GENOMIC DNA]</scope>
    <source>
        <strain evidence="4">COL-18-3</strain>
    </source>
</reference>
<keyword evidence="4" id="KW-1185">Reference proteome</keyword>
<dbReference type="AlphaFoldDB" id="A0A1R1PR59"/>
<dbReference type="PANTHER" id="PTHR33223:SF6">
    <property type="entry name" value="CCHC-TYPE DOMAIN-CONTAINING PROTEIN"/>
    <property type="match status" value="1"/>
</dbReference>
<evidence type="ECO:0000259" key="2">
    <source>
        <dbReference type="Pfam" id="PF03732"/>
    </source>
</evidence>
<comment type="caution">
    <text evidence="3">The sequence shown here is derived from an EMBL/GenBank/DDBJ whole genome shotgun (WGS) entry which is preliminary data.</text>
</comment>
<feature type="non-terminal residue" evidence="3">
    <location>
        <position position="240"/>
    </location>
</feature>
<evidence type="ECO:0000313" key="4">
    <source>
        <dbReference type="Proteomes" id="UP000188320"/>
    </source>
</evidence>
<sequence>MFSKKAEKLRADTTDNESEEVEVQETSAPEPTTDRIPLNMNFTFNRGIPDVAMFDSNTTTNVEEWLDRYELMARINSWLEKDKIDFLELFLTGKDLRWYKINKSKLEKWKKVCEEFLEKFEGKDREARAWNQLQSLKQSDYLDFEDFVTEFSKLVSTVDIKDERIRLKFFVDALNPKYQRQILKAKVKDVKTAIAIIQAEEDVEQILPTVRETSEKPKALVGRLEKRPNYSEKSAPQSRR</sequence>
<feature type="compositionally biased region" description="Basic and acidic residues" evidence="1">
    <location>
        <begin position="217"/>
        <end position="230"/>
    </location>
</feature>
<evidence type="ECO:0000256" key="1">
    <source>
        <dbReference type="SAM" id="MobiDB-lite"/>
    </source>
</evidence>
<accession>A0A1R1PR59</accession>
<dbReference type="Pfam" id="PF03732">
    <property type="entry name" value="Retrotrans_gag"/>
    <property type="match status" value="1"/>
</dbReference>
<dbReference type="Proteomes" id="UP000188320">
    <property type="component" value="Unassembled WGS sequence"/>
</dbReference>
<evidence type="ECO:0000313" key="3">
    <source>
        <dbReference type="EMBL" id="OMH83444.1"/>
    </source>
</evidence>
<feature type="compositionally biased region" description="Basic and acidic residues" evidence="1">
    <location>
        <begin position="1"/>
        <end position="13"/>
    </location>
</feature>
<protein>
    <recommendedName>
        <fullName evidence="2">Retrotransposon gag domain-containing protein</fullName>
    </recommendedName>
</protein>
<feature type="region of interest" description="Disordered" evidence="1">
    <location>
        <begin position="217"/>
        <end position="240"/>
    </location>
</feature>
<dbReference type="PANTHER" id="PTHR33223">
    <property type="entry name" value="CCHC-TYPE DOMAIN-CONTAINING PROTEIN"/>
    <property type="match status" value="1"/>
</dbReference>
<organism evidence="3 4">
    <name type="scientific">Zancudomyces culisetae</name>
    <name type="common">Gut fungus</name>
    <name type="synonym">Smittium culisetae</name>
    <dbReference type="NCBI Taxonomy" id="1213189"/>
    <lineage>
        <taxon>Eukaryota</taxon>
        <taxon>Fungi</taxon>
        <taxon>Fungi incertae sedis</taxon>
        <taxon>Zoopagomycota</taxon>
        <taxon>Kickxellomycotina</taxon>
        <taxon>Harpellomycetes</taxon>
        <taxon>Harpellales</taxon>
        <taxon>Legeriomycetaceae</taxon>
        <taxon>Zancudomyces</taxon>
    </lineage>
</organism>
<dbReference type="EMBL" id="LSSK01000406">
    <property type="protein sequence ID" value="OMH83444.1"/>
    <property type="molecule type" value="Genomic_DNA"/>
</dbReference>
<dbReference type="InterPro" id="IPR005162">
    <property type="entry name" value="Retrotrans_gag_dom"/>
</dbReference>
<feature type="compositionally biased region" description="Acidic residues" evidence="1">
    <location>
        <begin position="14"/>
        <end position="23"/>
    </location>
</feature>
<name>A0A1R1PR59_ZANCU</name>